<evidence type="ECO:0000256" key="1">
    <source>
        <dbReference type="PROSITE-ProRule" id="PRU00221"/>
    </source>
</evidence>
<dbReference type="SUPFAM" id="SSF81383">
    <property type="entry name" value="F-box domain"/>
    <property type="match status" value="1"/>
</dbReference>
<dbReference type="GO" id="GO:0031146">
    <property type="term" value="P:SCF-dependent proteasomal ubiquitin-dependent protein catabolic process"/>
    <property type="evidence" value="ECO:0007669"/>
    <property type="project" value="TreeGrafter"/>
</dbReference>
<feature type="domain" description="F-box" evidence="2">
    <location>
        <begin position="2"/>
        <end position="48"/>
    </location>
</feature>
<dbReference type="Gene3D" id="1.20.1280.50">
    <property type="match status" value="1"/>
</dbReference>
<dbReference type="InterPro" id="IPR036047">
    <property type="entry name" value="F-box-like_dom_sf"/>
</dbReference>
<dbReference type="GO" id="GO:0019005">
    <property type="term" value="C:SCF ubiquitin ligase complex"/>
    <property type="evidence" value="ECO:0007669"/>
    <property type="project" value="TreeGrafter"/>
</dbReference>
<keyword evidence="1" id="KW-0853">WD repeat</keyword>
<dbReference type="InterPro" id="IPR052301">
    <property type="entry name" value="SCF_F-box/WD-repeat"/>
</dbReference>
<dbReference type="InterPro" id="IPR001810">
    <property type="entry name" value="F-box_dom"/>
</dbReference>
<dbReference type="PANTHER" id="PTHR14381:SF1">
    <property type="entry name" value="F-BOX_WD REPEAT-CONTAINING PROTEIN 4"/>
    <property type="match status" value="1"/>
</dbReference>
<gene>
    <name evidence="3" type="primary">Fbxw4</name>
</gene>
<dbReference type="AlphaFoldDB" id="A0A6F9DDI5"/>
<name>A0A6F9DDI5_9ASCI</name>
<dbReference type="SUPFAM" id="SSF50978">
    <property type="entry name" value="WD40 repeat-like"/>
    <property type="match status" value="1"/>
</dbReference>
<dbReference type="EMBL" id="LR785123">
    <property type="protein sequence ID" value="CAB3245400.1"/>
    <property type="molecule type" value="mRNA"/>
</dbReference>
<accession>A0A6F9DDI5</accession>
<feature type="repeat" description="WD" evidence="1">
    <location>
        <begin position="311"/>
        <end position="352"/>
    </location>
</feature>
<dbReference type="FunFam" id="2.130.10.10:FF:002194">
    <property type="entry name" value="Uncharacterized protein"/>
    <property type="match status" value="1"/>
</dbReference>
<dbReference type="SMART" id="SM00320">
    <property type="entry name" value="WD40"/>
    <property type="match status" value="4"/>
</dbReference>
<reference evidence="3" key="1">
    <citation type="submission" date="2020-04" db="EMBL/GenBank/DDBJ databases">
        <authorList>
            <person name="Neveu A P."/>
        </authorList>
    </citation>
    <scope>NUCLEOTIDE SEQUENCE</scope>
    <source>
        <tissue evidence="3">Whole embryo</tissue>
    </source>
</reference>
<dbReference type="Pfam" id="PF00400">
    <property type="entry name" value="WD40"/>
    <property type="match status" value="1"/>
</dbReference>
<proteinExistence type="evidence at transcript level"/>
<protein>
    <submittedName>
        <fullName evidence="3">F-box/WD repeat-containing protein 4-like</fullName>
    </submittedName>
</protein>
<dbReference type="InterPro" id="IPR015943">
    <property type="entry name" value="WD40/YVTN_repeat-like_dom_sf"/>
</dbReference>
<sequence length="388" mass="44706">MAKIVTDLPDDLWISVFQWLDIVDLTILFAVCGRFLKLASCNTLWKNLEAQFINVSPMERFQIKDLCRISRKWSKGQGYQFRLQHFNENFMPWTQLSDDKSYFFLSTGSSIQSWKLKQQLRRSGKSILCANSYAKFEPKPGCDINKFCVHSDMMIGAGCKGNIYWKKTNGKESWKNLNSHHSDIFALDFREKSLVTGSRGCLKAWKIAEDLSFITCLSSVKFGDKVCSLEMNPVKPEFFLGSCGIKSHPLQIWDLERVEKRYDLGSEFKLGAGALDTQFLSKDLLITAGYDTYIRLWDTRTSLRNCVKIWEEPHDNTIYCVTSDANHMILSGSCRHGVVRLWDMRKTKPVQTFYFGSRRVSSPVYSLQFTRTHLFAALARGLHCVEFT</sequence>
<evidence type="ECO:0000259" key="2">
    <source>
        <dbReference type="PROSITE" id="PS50181"/>
    </source>
</evidence>
<dbReference type="InterPro" id="IPR036322">
    <property type="entry name" value="WD40_repeat_dom_sf"/>
</dbReference>
<dbReference type="PROSITE" id="PS50181">
    <property type="entry name" value="FBOX"/>
    <property type="match status" value="1"/>
</dbReference>
<dbReference type="InterPro" id="IPR001680">
    <property type="entry name" value="WD40_rpt"/>
</dbReference>
<dbReference type="Pfam" id="PF12937">
    <property type="entry name" value="F-box-like"/>
    <property type="match status" value="1"/>
</dbReference>
<dbReference type="PROSITE" id="PS50082">
    <property type="entry name" value="WD_REPEATS_2"/>
    <property type="match status" value="1"/>
</dbReference>
<organism evidence="3">
    <name type="scientific">Phallusia mammillata</name>
    <dbReference type="NCBI Taxonomy" id="59560"/>
    <lineage>
        <taxon>Eukaryota</taxon>
        <taxon>Metazoa</taxon>
        <taxon>Chordata</taxon>
        <taxon>Tunicata</taxon>
        <taxon>Ascidiacea</taxon>
        <taxon>Phlebobranchia</taxon>
        <taxon>Ascidiidae</taxon>
        <taxon>Phallusia</taxon>
    </lineage>
</organism>
<dbReference type="Gene3D" id="2.130.10.10">
    <property type="entry name" value="YVTN repeat-like/Quinoprotein amine dehydrogenase"/>
    <property type="match status" value="2"/>
</dbReference>
<evidence type="ECO:0000313" key="3">
    <source>
        <dbReference type="EMBL" id="CAB3245400.1"/>
    </source>
</evidence>
<dbReference type="PANTHER" id="PTHR14381">
    <property type="entry name" value="DACTYLIN"/>
    <property type="match status" value="1"/>
</dbReference>